<organism evidence="3 4">
    <name type="scientific">Scleropages formosus</name>
    <name type="common">Asian bonytongue</name>
    <name type="synonym">Osteoglossum formosum</name>
    <dbReference type="NCBI Taxonomy" id="113540"/>
    <lineage>
        <taxon>Eukaryota</taxon>
        <taxon>Metazoa</taxon>
        <taxon>Chordata</taxon>
        <taxon>Craniata</taxon>
        <taxon>Vertebrata</taxon>
        <taxon>Euteleostomi</taxon>
        <taxon>Actinopterygii</taxon>
        <taxon>Neopterygii</taxon>
        <taxon>Teleostei</taxon>
        <taxon>Osteoglossocephala</taxon>
        <taxon>Osteoglossomorpha</taxon>
        <taxon>Osteoglossiformes</taxon>
        <taxon>Osteoglossidae</taxon>
        <taxon>Scleropages</taxon>
    </lineage>
</organism>
<feature type="region of interest" description="Disordered" evidence="1">
    <location>
        <begin position="256"/>
        <end position="320"/>
    </location>
</feature>
<dbReference type="InterPro" id="IPR001478">
    <property type="entry name" value="PDZ"/>
</dbReference>
<feature type="compositionally biased region" description="Low complexity" evidence="1">
    <location>
        <begin position="153"/>
        <end position="164"/>
    </location>
</feature>
<dbReference type="GO" id="GO:0042609">
    <property type="term" value="F:CD4 receptor binding"/>
    <property type="evidence" value="ECO:0007669"/>
    <property type="project" value="TreeGrafter"/>
</dbReference>
<dbReference type="Proteomes" id="UP000034805">
    <property type="component" value="Unassembled WGS sequence"/>
</dbReference>
<evidence type="ECO:0000256" key="1">
    <source>
        <dbReference type="SAM" id="MobiDB-lite"/>
    </source>
</evidence>
<dbReference type="STRING" id="113540.ENSSFOP00015033276"/>
<feature type="compositionally biased region" description="Basic and acidic residues" evidence="1">
    <location>
        <begin position="416"/>
        <end position="427"/>
    </location>
</feature>
<dbReference type="PROSITE" id="PS50106">
    <property type="entry name" value="PDZ"/>
    <property type="match status" value="2"/>
</dbReference>
<evidence type="ECO:0000313" key="4">
    <source>
        <dbReference type="Proteomes" id="UP000034805"/>
    </source>
</evidence>
<dbReference type="FunFam" id="2.30.42.10:FF:000122">
    <property type="entry name" value="Pro-interleukin-16"/>
    <property type="match status" value="1"/>
</dbReference>
<feature type="region of interest" description="Disordered" evidence="1">
    <location>
        <begin position="390"/>
        <end position="478"/>
    </location>
</feature>
<feature type="compositionally biased region" description="Acidic residues" evidence="1">
    <location>
        <begin position="442"/>
        <end position="455"/>
    </location>
</feature>
<feature type="compositionally biased region" description="Low complexity" evidence="1">
    <location>
        <begin position="404"/>
        <end position="413"/>
    </location>
</feature>
<dbReference type="EMBL" id="JARO02000245">
    <property type="protein sequence ID" value="KPP79271.1"/>
    <property type="molecule type" value="Genomic_DNA"/>
</dbReference>
<dbReference type="PANTHER" id="PTHR48484">
    <property type="entry name" value="PRO-INTERLEUKIN-16"/>
    <property type="match status" value="1"/>
</dbReference>
<evidence type="ECO:0000313" key="3">
    <source>
        <dbReference type="EMBL" id="KPP79271.1"/>
    </source>
</evidence>
<feature type="compositionally biased region" description="Basic and acidic residues" evidence="1">
    <location>
        <begin position="274"/>
        <end position="315"/>
    </location>
</feature>
<sequence length="775" mass="84207">MDLSVATVGSSAETDVGAEHKAQSVPSTAHHNSTVGQQSSAPVRFKIRTAQERALLKQAGSQQGQNELHKLSILREGKSVNAKGEECQMKQAENPTVKGADEVSVVSATDVNDTLTGIKPNSRSNKLETQNQDKLTEIPKPVNGKTKPDSRTSQLQSDSRGSSSHTGYSENWAVYRGRPQWRRVNAPSRSKSLDWREESRTDAGKLQVQNFLESHVGRRAESLERGGRSVVDRAASAVEKMNPTPNAVMSMVKMYNSSDRAEEKTDPSLPSNLVRDKEDRGREVEKEDREQDCEMQREEKEGDKVQRMVRNGEKDTEAEEWMQAKPLKVITDNDRSPTVIFSATMDSLVLTSPSISQVAFSTAGKVKEEPKEVSLAKSLLSSADDTVGVLNPSGSQCEPSRVLSQQSSGSSNNPQRHGDAAPVDKDGSIGSFDVCTARSGSEAEDLEDEDDDDDNSTEKGNDSNYDSDSGESSVTITSNMSQCDHRSFSATLADLCNFGGVEYASRDDLDEDSEDCASHRTASLSSDISAFSSVSLLATEELDRLISDVRNLGDESLQSYEDVQVVVLHKEVGCGLGFTVAGGMDQNKAITVHKVFPGGLAAQEGSIQEGDEVLSINGTALQNCAHWEALRTLRRARARGMAVVVLQKGTVKQLQKAQGNHTVGTSDLDSKVNEGRILRVMLNKSSTDLGFSLEGGLDSSVGDRSITVKKVFHGGPVSEVSSGDELLEIARHNLHGLRRLEVWSLIKKLPPGPVEVVLNRPFKGKRERMQKAPQL</sequence>
<dbReference type="GO" id="GO:0030595">
    <property type="term" value="P:leukocyte chemotaxis"/>
    <property type="evidence" value="ECO:0007669"/>
    <property type="project" value="TreeGrafter"/>
</dbReference>
<dbReference type="AlphaFoldDB" id="A0A0P7ZDZ1"/>
<dbReference type="SMART" id="SM00228">
    <property type="entry name" value="PDZ"/>
    <property type="match status" value="2"/>
</dbReference>
<dbReference type="InterPro" id="IPR055287">
    <property type="entry name" value="IL-16-like"/>
</dbReference>
<gene>
    <name evidence="3" type="ORF">Z043_101166</name>
</gene>
<accession>A0A0P7ZDZ1</accession>
<feature type="compositionally biased region" description="Polar residues" evidence="1">
    <location>
        <begin position="106"/>
        <end position="133"/>
    </location>
</feature>
<evidence type="ECO:0000259" key="2">
    <source>
        <dbReference type="PROSITE" id="PS50106"/>
    </source>
</evidence>
<dbReference type="InterPro" id="IPR036034">
    <property type="entry name" value="PDZ_sf"/>
</dbReference>
<feature type="region of interest" description="Disordered" evidence="1">
    <location>
        <begin position="1"/>
        <end position="42"/>
    </location>
</feature>
<protein>
    <recommendedName>
        <fullName evidence="2">PDZ domain-containing protein</fullName>
    </recommendedName>
</protein>
<dbReference type="Gene3D" id="2.30.42.10">
    <property type="match status" value="2"/>
</dbReference>
<feature type="region of interest" description="Disordered" evidence="1">
    <location>
        <begin position="82"/>
        <end position="168"/>
    </location>
</feature>
<feature type="domain" description="PDZ" evidence="2">
    <location>
        <begin position="679"/>
        <end position="748"/>
    </location>
</feature>
<dbReference type="GO" id="GO:0005125">
    <property type="term" value="F:cytokine activity"/>
    <property type="evidence" value="ECO:0007669"/>
    <property type="project" value="InterPro"/>
</dbReference>
<dbReference type="SUPFAM" id="SSF50156">
    <property type="entry name" value="PDZ domain-like"/>
    <property type="match status" value="2"/>
</dbReference>
<dbReference type="Pfam" id="PF00595">
    <property type="entry name" value="PDZ"/>
    <property type="match status" value="1"/>
</dbReference>
<dbReference type="GO" id="GO:0050930">
    <property type="term" value="P:induction of positive chemotaxis"/>
    <property type="evidence" value="ECO:0007669"/>
    <property type="project" value="InterPro"/>
</dbReference>
<reference evidence="3 4" key="1">
    <citation type="submission" date="2015-08" db="EMBL/GenBank/DDBJ databases">
        <title>The genome of the Asian arowana (Scleropages formosus).</title>
        <authorList>
            <person name="Tan M.H."/>
            <person name="Gan H.M."/>
            <person name="Croft L.J."/>
            <person name="Austin C.M."/>
        </authorList>
    </citation>
    <scope>NUCLEOTIDE SEQUENCE [LARGE SCALE GENOMIC DNA]</scope>
    <source>
        <strain evidence="3">Aro1</strain>
    </source>
</reference>
<name>A0A0P7ZDZ1_SCLFO</name>
<proteinExistence type="predicted"/>
<comment type="caution">
    <text evidence="3">The sequence shown here is derived from an EMBL/GenBank/DDBJ whole genome shotgun (WGS) entry which is preliminary data.</text>
</comment>
<feature type="compositionally biased region" description="Polar residues" evidence="1">
    <location>
        <begin position="462"/>
        <end position="478"/>
    </location>
</feature>
<dbReference type="PANTHER" id="PTHR48484:SF1">
    <property type="entry name" value="DENTIN SIALOPHOSPHOPROTEIN"/>
    <property type="match status" value="1"/>
</dbReference>
<feature type="compositionally biased region" description="Polar residues" evidence="1">
    <location>
        <begin position="24"/>
        <end position="41"/>
    </location>
</feature>
<feature type="domain" description="PDZ" evidence="2">
    <location>
        <begin position="565"/>
        <end position="636"/>
    </location>
</feature>